<feature type="transmembrane region" description="Helical" evidence="9">
    <location>
        <begin position="159"/>
        <end position="185"/>
    </location>
</feature>
<dbReference type="GO" id="GO:0015920">
    <property type="term" value="P:lipopolysaccharide transport"/>
    <property type="evidence" value="ECO:0007669"/>
    <property type="project" value="TreeGrafter"/>
</dbReference>
<evidence type="ECO:0000256" key="8">
    <source>
        <dbReference type="ARBA" id="ARBA00023251"/>
    </source>
</evidence>
<feature type="transmembrane region" description="Helical" evidence="9">
    <location>
        <begin position="221"/>
        <end position="241"/>
    </location>
</feature>
<dbReference type="PRINTS" id="PR00164">
    <property type="entry name" value="ABC2TRNSPORT"/>
</dbReference>
<evidence type="ECO:0000256" key="1">
    <source>
        <dbReference type="ARBA" id="ARBA00004429"/>
    </source>
</evidence>
<feature type="transmembrane region" description="Helical" evidence="9">
    <location>
        <begin position="80"/>
        <end position="101"/>
    </location>
</feature>
<sequence>MASKSSIEKEFWTPGISPRLTEIFKRRYLLNLLVHKELRVRYRGSFLGMLWSYAKPAVQFIVFYVALGVFLAQNRAIENYVVYLFSGVVVVNYFSEIFNNTTRSIVWNAPLVKKIYLPRQLFPVSSLCVAVVHLIPQLVILVLGALIYGWRPGFYELGLGILGFMLVSIFALGLGLFTSAINVMFRDAENFVDLILMVVTWASPVLYKWQDVHRILGGTIWWWIYMLNPITPIVLIFHRVFWFPTAGVGGVSPVAQLPENMYMWVGICALISFLMLLIGDWYFRHLDGRFAQEL</sequence>
<comment type="subcellular location">
    <subcellularLocation>
        <location evidence="1">Cell inner membrane</location>
        <topology evidence="1">Multi-pass membrane protein</topology>
    </subcellularLocation>
</comment>
<dbReference type="STRING" id="1921764.BSR28_07625"/>
<keyword evidence="5 9" id="KW-0812">Transmembrane</keyword>
<evidence type="ECO:0000313" key="12">
    <source>
        <dbReference type="Proteomes" id="UP000186785"/>
    </source>
</evidence>
<evidence type="ECO:0000256" key="5">
    <source>
        <dbReference type="ARBA" id="ARBA00022692"/>
    </source>
</evidence>
<evidence type="ECO:0000256" key="3">
    <source>
        <dbReference type="ARBA" id="ARBA00022448"/>
    </source>
</evidence>
<reference evidence="11 12" key="1">
    <citation type="submission" date="2016-11" db="EMBL/GenBank/DDBJ databases">
        <title>Actinomyces gypaetusis sp. nov. isolated from the vulture Gypaetus barbatus in Qinghai Tibet Plateau China.</title>
        <authorList>
            <person name="Meng X."/>
        </authorList>
    </citation>
    <scope>NUCLEOTIDE SEQUENCE [LARGE SCALE GENOMIC DNA]</scope>
    <source>
        <strain evidence="11 12">VUL4_2</strain>
    </source>
</reference>
<evidence type="ECO:0000313" key="11">
    <source>
        <dbReference type="EMBL" id="OKL47291.1"/>
    </source>
</evidence>
<accession>A0A1Q5PL06</accession>
<dbReference type="PANTHER" id="PTHR30413:SF8">
    <property type="entry name" value="TRANSPORT PERMEASE PROTEIN"/>
    <property type="match status" value="1"/>
</dbReference>
<keyword evidence="12" id="KW-1185">Reference proteome</keyword>
<dbReference type="GO" id="GO:0046677">
    <property type="term" value="P:response to antibiotic"/>
    <property type="evidence" value="ECO:0007669"/>
    <property type="project" value="UniProtKB-KW"/>
</dbReference>
<evidence type="ECO:0000256" key="6">
    <source>
        <dbReference type="ARBA" id="ARBA00022989"/>
    </source>
</evidence>
<dbReference type="GO" id="GO:0140359">
    <property type="term" value="F:ABC-type transporter activity"/>
    <property type="evidence" value="ECO:0007669"/>
    <property type="project" value="InterPro"/>
</dbReference>
<dbReference type="RefSeq" id="WP_073709523.1">
    <property type="nucleotide sequence ID" value="NZ_MQSU01000004.1"/>
</dbReference>
<comment type="caution">
    <text evidence="11">The sequence shown here is derived from an EMBL/GenBank/DDBJ whole genome shotgun (WGS) entry which is preliminary data.</text>
</comment>
<dbReference type="EMBL" id="MQSV01000004">
    <property type="protein sequence ID" value="OKL47291.1"/>
    <property type="molecule type" value="Genomic_DNA"/>
</dbReference>
<gene>
    <name evidence="11" type="ORF">BSR29_06655</name>
</gene>
<dbReference type="GO" id="GO:0043190">
    <property type="term" value="C:ATP-binding cassette (ABC) transporter complex"/>
    <property type="evidence" value="ECO:0007669"/>
    <property type="project" value="InterPro"/>
</dbReference>
<dbReference type="InterPro" id="IPR013525">
    <property type="entry name" value="ABC2_TM"/>
</dbReference>
<keyword evidence="6 9" id="KW-1133">Transmembrane helix</keyword>
<dbReference type="Pfam" id="PF01061">
    <property type="entry name" value="ABC2_membrane"/>
    <property type="match status" value="1"/>
</dbReference>
<dbReference type="OrthoDB" id="9789409at2"/>
<evidence type="ECO:0000256" key="4">
    <source>
        <dbReference type="ARBA" id="ARBA00022475"/>
    </source>
</evidence>
<dbReference type="InterPro" id="IPR000412">
    <property type="entry name" value="ABC_2_transport"/>
</dbReference>
<evidence type="ECO:0000256" key="7">
    <source>
        <dbReference type="ARBA" id="ARBA00023136"/>
    </source>
</evidence>
<feature type="domain" description="ABC-2 type transporter transmembrane" evidence="10">
    <location>
        <begin position="30"/>
        <end position="234"/>
    </location>
</feature>
<protein>
    <submittedName>
        <fullName evidence="11">Sugar ABC transporter permease</fullName>
    </submittedName>
</protein>
<feature type="transmembrane region" description="Helical" evidence="9">
    <location>
        <begin position="53"/>
        <end position="73"/>
    </location>
</feature>
<keyword evidence="4" id="KW-1003">Cell membrane</keyword>
<dbReference type="AlphaFoldDB" id="A0A1Q5PL06"/>
<feature type="transmembrane region" description="Helical" evidence="9">
    <location>
        <begin position="191"/>
        <end position="209"/>
    </location>
</feature>
<keyword evidence="7 9" id="KW-0472">Membrane</keyword>
<name>A0A1Q5PL06_9ACTO</name>
<evidence type="ECO:0000259" key="10">
    <source>
        <dbReference type="Pfam" id="PF01061"/>
    </source>
</evidence>
<organism evidence="11 12">
    <name type="scientific">Boudabousia liubingyangii</name>
    <dbReference type="NCBI Taxonomy" id="1921764"/>
    <lineage>
        <taxon>Bacteria</taxon>
        <taxon>Bacillati</taxon>
        <taxon>Actinomycetota</taxon>
        <taxon>Actinomycetes</taxon>
        <taxon>Actinomycetales</taxon>
        <taxon>Actinomycetaceae</taxon>
        <taxon>Boudabousia</taxon>
    </lineage>
</organism>
<comment type="similarity">
    <text evidence="2">Belongs to the ABC-2 integral membrane protein family.</text>
</comment>
<evidence type="ECO:0000256" key="9">
    <source>
        <dbReference type="SAM" id="Phobius"/>
    </source>
</evidence>
<keyword evidence="8" id="KW-0046">Antibiotic resistance</keyword>
<evidence type="ECO:0000256" key="2">
    <source>
        <dbReference type="ARBA" id="ARBA00007783"/>
    </source>
</evidence>
<feature type="transmembrane region" description="Helical" evidence="9">
    <location>
        <begin position="121"/>
        <end position="147"/>
    </location>
</feature>
<keyword evidence="3" id="KW-0813">Transport</keyword>
<feature type="transmembrane region" description="Helical" evidence="9">
    <location>
        <begin position="261"/>
        <end position="283"/>
    </location>
</feature>
<dbReference type="PANTHER" id="PTHR30413">
    <property type="entry name" value="INNER MEMBRANE TRANSPORT PERMEASE"/>
    <property type="match status" value="1"/>
</dbReference>
<proteinExistence type="inferred from homology"/>
<dbReference type="Proteomes" id="UP000186785">
    <property type="component" value="Unassembled WGS sequence"/>
</dbReference>